<dbReference type="RefSeq" id="WP_179790208.1">
    <property type="nucleotide sequence ID" value="NZ_JACBZH010000001.1"/>
</dbReference>
<proteinExistence type="predicted"/>
<evidence type="ECO:0008006" key="3">
    <source>
        <dbReference type="Google" id="ProtNLM"/>
    </source>
</evidence>
<protein>
    <recommendedName>
        <fullName evidence="3">Immunity protein 50</fullName>
    </recommendedName>
</protein>
<dbReference type="AlphaFoldDB" id="A0A852ZL24"/>
<evidence type="ECO:0000313" key="1">
    <source>
        <dbReference type="EMBL" id="NYH92825.1"/>
    </source>
</evidence>
<comment type="caution">
    <text evidence="1">The sequence shown here is derived from an EMBL/GenBank/DDBJ whole genome shotgun (WGS) entry which is preliminary data.</text>
</comment>
<evidence type="ECO:0000313" key="2">
    <source>
        <dbReference type="Proteomes" id="UP000579605"/>
    </source>
</evidence>
<dbReference type="EMBL" id="JACBZH010000001">
    <property type="protein sequence ID" value="NYH92825.1"/>
    <property type="molecule type" value="Genomic_DNA"/>
</dbReference>
<sequence>MDESAVLFEGCRPWTEPGASAYEPELLDGRMLHFHEMDLQRIEIEPEQRRLTLWLRWHPDWLPEEIRDSPVARIEPHGARVVDWQEEPVEDLPPGVGREVCGVDFYPPNLLHFQSFNVAFTARVRRVSLAVLPTER</sequence>
<reference evidence="1 2" key="1">
    <citation type="submission" date="2020-07" db="EMBL/GenBank/DDBJ databases">
        <title>Sequencing the genomes of 1000 actinobacteria strains.</title>
        <authorList>
            <person name="Klenk H.-P."/>
        </authorList>
    </citation>
    <scope>NUCLEOTIDE SEQUENCE [LARGE SCALE GENOMIC DNA]</scope>
    <source>
        <strain evidence="1 2">DSM 18448</strain>
    </source>
</reference>
<name>A0A852ZL24_9ACTN</name>
<organism evidence="1 2">
    <name type="scientific">Actinopolymorpha rutila</name>
    <dbReference type="NCBI Taxonomy" id="446787"/>
    <lineage>
        <taxon>Bacteria</taxon>
        <taxon>Bacillati</taxon>
        <taxon>Actinomycetota</taxon>
        <taxon>Actinomycetes</taxon>
        <taxon>Propionibacteriales</taxon>
        <taxon>Actinopolymorphaceae</taxon>
        <taxon>Actinopolymorpha</taxon>
    </lineage>
</organism>
<dbReference type="Proteomes" id="UP000579605">
    <property type="component" value="Unassembled WGS sequence"/>
</dbReference>
<keyword evidence="2" id="KW-1185">Reference proteome</keyword>
<accession>A0A852ZL24</accession>
<gene>
    <name evidence="1" type="ORF">F4554_005463</name>
</gene>